<comment type="caution">
    <text evidence="1">The sequence shown here is derived from an EMBL/GenBank/DDBJ whole genome shotgun (WGS) entry which is preliminary data.</text>
</comment>
<sequence>MEQKLGTEGKTRKWELNNQHNITSFKCKLMRVLILSLSYYDSESLAPVEGSHTGGPFLLRWINNRLRIFLFMFALLGKSRRRETERTERQTLYLEYHIQAWMVLQNLR</sequence>
<organism evidence="1 2">
    <name type="scientific">Ataeniobius toweri</name>
    <dbReference type="NCBI Taxonomy" id="208326"/>
    <lineage>
        <taxon>Eukaryota</taxon>
        <taxon>Metazoa</taxon>
        <taxon>Chordata</taxon>
        <taxon>Craniata</taxon>
        <taxon>Vertebrata</taxon>
        <taxon>Euteleostomi</taxon>
        <taxon>Actinopterygii</taxon>
        <taxon>Neopterygii</taxon>
        <taxon>Teleostei</taxon>
        <taxon>Neoteleostei</taxon>
        <taxon>Acanthomorphata</taxon>
        <taxon>Ovalentaria</taxon>
        <taxon>Atherinomorphae</taxon>
        <taxon>Cyprinodontiformes</taxon>
        <taxon>Goodeidae</taxon>
        <taxon>Ataeniobius</taxon>
    </lineage>
</organism>
<keyword evidence="2" id="KW-1185">Reference proteome</keyword>
<gene>
    <name evidence="1" type="ORF">ATANTOWER_005379</name>
</gene>
<dbReference type="Proteomes" id="UP001345963">
    <property type="component" value="Unassembled WGS sequence"/>
</dbReference>
<accession>A0ABU7BV96</accession>
<reference evidence="1 2" key="1">
    <citation type="submission" date="2021-07" db="EMBL/GenBank/DDBJ databases">
        <authorList>
            <person name="Palmer J.M."/>
        </authorList>
    </citation>
    <scope>NUCLEOTIDE SEQUENCE [LARGE SCALE GENOMIC DNA]</scope>
    <source>
        <strain evidence="1 2">AT_MEX2019</strain>
        <tissue evidence="1">Muscle</tissue>
    </source>
</reference>
<protein>
    <submittedName>
        <fullName evidence="1">Uncharacterized protein</fullName>
    </submittedName>
</protein>
<evidence type="ECO:0000313" key="1">
    <source>
        <dbReference type="EMBL" id="MED6253861.1"/>
    </source>
</evidence>
<evidence type="ECO:0000313" key="2">
    <source>
        <dbReference type="Proteomes" id="UP001345963"/>
    </source>
</evidence>
<dbReference type="EMBL" id="JAHUTI010069002">
    <property type="protein sequence ID" value="MED6253861.1"/>
    <property type="molecule type" value="Genomic_DNA"/>
</dbReference>
<name>A0ABU7BV96_9TELE</name>
<proteinExistence type="predicted"/>